<dbReference type="Proteomes" id="UP000199446">
    <property type="component" value="Unassembled WGS sequence"/>
</dbReference>
<dbReference type="GO" id="GO:1990189">
    <property type="term" value="F:protein N-terminal-serine acetyltransferase activity"/>
    <property type="evidence" value="ECO:0007669"/>
    <property type="project" value="TreeGrafter"/>
</dbReference>
<protein>
    <submittedName>
        <fullName evidence="2">Protein N-acetyltransferase, RimJ/RimL family</fullName>
    </submittedName>
</protein>
<dbReference type="Pfam" id="PF13302">
    <property type="entry name" value="Acetyltransf_3"/>
    <property type="match status" value="1"/>
</dbReference>
<keyword evidence="3" id="KW-1185">Reference proteome</keyword>
<organism evidence="2 3">
    <name type="scientific">Thermus arciformis</name>
    <dbReference type="NCBI Taxonomy" id="482827"/>
    <lineage>
        <taxon>Bacteria</taxon>
        <taxon>Thermotogati</taxon>
        <taxon>Deinococcota</taxon>
        <taxon>Deinococci</taxon>
        <taxon>Thermales</taxon>
        <taxon>Thermaceae</taxon>
        <taxon>Thermus</taxon>
    </lineage>
</organism>
<dbReference type="InterPro" id="IPR016181">
    <property type="entry name" value="Acyl_CoA_acyltransferase"/>
</dbReference>
<gene>
    <name evidence="2" type="ORF">SAMN04488243_1616</name>
</gene>
<dbReference type="RefSeq" id="WP_093008686.1">
    <property type="nucleotide sequence ID" value="NZ_FNBC01000061.1"/>
</dbReference>
<dbReference type="OrthoDB" id="9795206at2"/>
<feature type="domain" description="N-acetyltransferase" evidence="1">
    <location>
        <begin position="1"/>
        <end position="144"/>
    </location>
</feature>
<keyword evidence="2" id="KW-0808">Transferase</keyword>
<dbReference type="PANTHER" id="PTHR43441">
    <property type="entry name" value="RIBOSOMAL-PROTEIN-SERINE ACETYLTRANSFERASE"/>
    <property type="match status" value="1"/>
</dbReference>
<accession>A0A1G7L9Y1</accession>
<evidence type="ECO:0000313" key="2">
    <source>
        <dbReference type="EMBL" id="SDF46362.1"/>
    </source>
</evidence>
<dbReference type="Gene3D" id="3.40.630.30">
    <property type="match status" value="1"/>
</dbReference>
<dbReference type="PROSITE" id="PS51186">
    <property type="entry name" value="GNAT"/>
    <property type="match status" value="1"/>
</dbReference>
<dbReference type="PANTHER" id="PTHR43441:SF11">
    <property type="entry name" value="RIBOSOMAL-PROTEIN-SERINE ACETYLTRANSFERASE"/>
    <property type="match status" value="1"/>
</dbReference>
<dbReference type="InterPro" id="IPR051908">
    <property type="entry name" value="Ribosomal_N-acetyltransferase"/>
</dbReference>
<dbReference type="EMBL" id="FNBC01000061">
    <property type="protein sequence ID" value="SDF46362.1"/>
    <property type="molecule type" value="Genomic_DNA"/>
</dbReference>
<name>A0A1G7L9Y1_9DEIN</name>
<dbReference type="GO" id="GO:0005737">
    <property type="term" value="C:cytoplasm"/>
    <property type="evidence" value="ECO:0007669"/>
    <property type="project" value="TreeGrafter"/>
</dbReference>
<reference evidence="3" key="1">
    <citation type="submission" date="2016-10" db="EMBL/GenBank/DDBJ databases">
        <authorList>
            <person name="Varghese N."/>
            <person name="Submissions S."/>
        </authorList>
    </citation>
    <scope>NUCLEOTIDE SEQUENCE [LARGE SCALE GENOMIC DNA]</scope>
    <source>
        <strain evidence="3">CGMCC 1.6992</strain>
    </source>
</reference>
<dbReference type="SUPFAM" id="SSF55729">
    <property type="entry name" value="Acyl-CoA N-acyltransferases (Nat)"/>
    <property type="match status" value="1"/>
</dbReference>
<dbReference type="STRING" id="482827.SAMN04488243_1616"/>
<dbReference type="GO" id="GO:0008999">
    <property type="term" value="F:protein-N-terminal-alanine acetyltransferase activity"/>
    <property type="evidence" value="ECO:0007669"/>
    <property type="project" value="TreeGrafter"/>
</dbReference>
<proteinExistence type="predicted"/>
<dbReference type="AlphaFoldDB" id="A0A1G7L9Y1"/>
<dbReference type="InterPro" id="IPR000182">
    <property type="entry name" value="GNAT_dom"/>
</dbReference>
<evidence type="ECO:0000313" key="3">
    <source>
        <dbReference type="Proteomes" id="UP000199446"/>
    </source>
</evidence>
<evidence type="ECO:0000259" key="1">
    <source>
        <dbReference type="PROSITE" id="PS51186"/>
    </source>
</evidence>
<sequence length="168" mass="19230">MYKEEVIARAFFGDPLPRSLEEMEAWLQQLRSNPHARVLAVVYRETEEIVGEVALQPIDWRNRSTFFAVILGEESRRGEGLGTEAARLALRYAFEGLNLNRVEANVLSSNEASIRLLKRVGFTWEGKRRAAVWKSGQWEDMEIYGITAREWYESQESGSGGPKLRVSH</sequence>